<comment type="similarity">
    <text evidence="1">Belongs to the ParD antitoxin family.</text>
</comment>
<sequence>MATMNLSLPDPLRLWVEAQITNGQYRNAGDYVLDLIRRDQEYQDCRETLIAALVAGEASGPCQRTLVEIWNTVKVRHGLDV</sequence>
<organism evidence="5 6">
    <name type="scientific">Candidatus Thiodictyon syntrophicum</name>
    <dbReference type="NCBI Taxonomy" id="1166950"/>
    <lineage>
        <taxon>Bacteria</taxon>
        <taxon>Pseudomonadati</taxon>
        <taxon>Pseudomonadota</taxon>
        <taxon>Gammaproteobacteria</taxon>
        <taxon>Chromatiales</taxon>
        <taxon>Chromatiaceae</taxon>
        <taxon>Thiodictyon</taxon>
    </lineage>
</organism>
<accession>A0A2K8UIX3</accession>
<comment type="function">
    <text evidence="4">Antitoxin component of a type II toxin-antitoxin (TA) system. Neutralizes the effect of toxin ParE.</text>
</comment>
<dbReference type="NCBIfam" id="TIGR02606">
    <property type="entry name" value="antidote_CC2985"/>
    <property type="match status" value="1"/>
</dbReference>
<evidence type="ECO:0000313" key="6">
    <source>
        <dbReference type="Proteomes" id="UP000232638"/>
    </source>
</evidence>
<keyword evidence="3" id="KW-1277">Toxin-antitoxin system</keyword>
<reference evidence="5 6" key="1">
    <citation type="submission" date="2017-03" db="EMBL/GenBank/DDBJ databases">
        <title>Complete genome sequence of Candidatus 'Thiodictyon syntrophicum' sp. nov. strain Cad16T, a photolithoautotroph purple sulfur bacterium isolated from an alpine meromictic lake.</title>
        <authorList>
            <person name="Luedin S.M."/>
            <person name="Pothier J.F."/>
            <person name="Danza F."/>
            <person name="Storelli N."/>
            <person name="Wittwer M."/>
            <person name="Tonolla M."/>
        </authorList>
    </citation>
    <scope>NUCLEOTIDE SEQUENCE [LARGE SCALE GENOMIC DNA]</scope>
    <source>
        <strain evidence="5 6">Cad16T</strain>
        <plasmid evidence="6">Plasmid pts485</plasmid>
    </source>
</reference>
<evidence type="ECO:0000256" key="3">
    <source>
        <dbReference type="ARBA" id="ARBA00022649"/>
    </source>
</evidence>
<dbReference type="PANTHER" id="PTHR36582:SF2">
    <property type="entry name" value="ANTITOXIN PARD"/>
    <property type="match status" value="1"/>
</dbReference>
<evidence type="ECO:0000256" key="4">
    <source>
        <dbReference type="ARBA" id="ARBA00037106"/>
    </source>
</evidence>
<protein>
    <recommendedName>
        <fullName evidence="2">Antitoxin ParD</fullName>
    </recommendedName>
</protein>
<dbReference type="KEGG" id="tsy:THSYN_31630"/>
<dbReference type="PANTHER" id="PTHR36582">
    <property type="entry name" value="ANTITOXIN PARD"/>
    <property type="match status" value="1"/>
</dbReference>
<evidence type="ECO:0000256" key="2">
    <source>
        <dbReference type="ARBA" id="ARBA00017940"/>
    </source>
</evidence>
<name>A0A2K8UIX3_9GAMM</name>
<dbReference type="RefSeq" id="WP_100923099.1">
    <property type="nucleotide sequence ID" value="NZ_CP020372.1"/>
</dbReference>
<geneLocation type="plasmid" evidence="6">
    <name>pts485</name>
</geneLocation>
<keyword evidence="6" id="KW-1185">Reference proteome</keyword>
<evidence type="ECO:0000313" key="5">
    <source>
        <dbReference type="EMBL" id="AUB85475.1"/>
    </source>
</evidence>
<proteinExistence type="inferred from homology"/>
<dbReference type="SUPFAM" id="SSF47598">
    <property type="entry name" value="Ribbon-helix-helix"/>
    <property type="match status" value="1"/>
</dbReference>
<keyword evidence="5" id="KW-0614">Plasmid</keyword>
<dbReference type="InterPro" id="IPR038296">
    <property type="entry name" value="ParD_sf"/>
</dbReference>
<dbReference type="OrthoDB" id="9811310at2"/>
<dbReference type="EMBL" id="CP020372">
    <property type="protein sequence ID" value="AUB85475.1"/>
    <property type="molecule type" value="Genomic_DNA"/>
</dbReference>
<dbReference type="InterPro" id="IPR022789">
    <property type="entry name" value="ParD"/>
</dbReference>
<dbReference type="GO" id="GO:0006355">
    <property type="term" value="P:regulation of DNA-templated transcription"/>
    <property type="evidence" value="ECO:0007669"/>
    <property type="project" value="InterPro"/>
</dbReference>
<gene>
    <name evidence="5" type="ORF">THSYN_31630</name>
</gene>
<dbReference type="Gene3D" id="6.10.10.120">
    <property type="entry name" value="Antitoxin ParD1-like"/>
    <property type="match status" value="1"/>
</dbReference>
<dbReference type="Proteomes" id="UP000232638">
    <property type="component" value="Plasmid pTs485"/>
</dbReference>
<evidence type="ECO:0000256" key="1">
    <source>
        <dbReference type="ARBA" id="ARBA00008580"/>
    </source>
</evidence>
<dbReference type="InterPro" id="IPR010985">
    <property type="entry name" value="Ribbon_hlx_hlx"/>
</dbReference>
<dbReference type="AlphaFoldDB" id="A0A2K8UIX3"/>